<evidence type="ECO:0000259" key="1">
    <source>
        <dbReference type="Pfam" id="PF00248"/>
    </source>
</evidence>
<reference evidence="3" key="1">
    <citation type="submission" date="2022-11" db="UniProtKB">
        <authorList>
            <consortium name="WormBaseParasite"/>
        </authorList>
    </citation>
    <scope>IDENTIFICATION</scope>
</reference>
<dbReference type="AlphaFoldDB" id="A0A914R6N3"/>
<sequence length="81" mass="9177">MLSGQLKDLQTDYLDLYLIHVPCPCKGMNSFAISNINFSGSQFLRMFQAIGVSNFNEEQIQRILDNATVKPHNLQVETLCL</sequence>
<dbReference type="PANTHER" id="PTHR11732">
    <property type="entry name" value="ALDO/KETO REDUCTASE"/>
    <property type="match status" value="1"/>
</dbReference>
<evidence type="ECO:0000313" key="3">
    <source>
        <dbReference type="WBParaSite" id="PEQ_0000192301-mRNA-1"/>
    </source>
</evidence>
<dbReference type="PROSITE" id="PS00062">
    <property type="entry name" value="ALDOKETO_REDUCTASE_2"/>
    <property type="match status" value="1"/>
</dbReference>
<dbReference type="PRINTS" id="PR00069">
    <property type="entry name" value="ALDKETRDTASE"/>
</dbReference>
<accession>A0A914R6N3</accession>
<protein>
    <submittedName>
        <fullName evidence="3">NADP-dependent oxidoreductase domain-containing protein</fullName>
    </submittedName>
</protein>
<dbReference type="GO" id="GO:0016491">
    <property type="term" value="F:oxidoreductase activity"/>
    <property type="evidence" value="ECO:0007669"/>
    <property type="project" value="InterPro"/>
</dbReference>
<dbReference type="InterPro" id="IPR023210">
    <property type="entry name" value="NADP_OxRdtase_dom"/>
</dbReference>
<proteinExistence type="predicted"/>
<dbReference type="WBParaSite" id="PEQ_0000192301-mRNA-1">
    <property type="protein sequence ID" value="PEQ_0000192301-mRNA-1"/>
    <property type="gene ID" value="PEQ_0000192301"/>
</dbReference>
<dbReference type="SUPFAM" id="SSF51430">
    <property type="entry name" value="NAD(P)-linked oxidoreductase"/>
    <property type="match status" value="1"/>
</dbReference>
<keyword evidence="2" id="KW-1185">Reference proteome</keyword>
<evidence type="ECO:0000313" key="2">
    <source>
        <dbReference type="Proteomes" id="UP000887564"/>
    </source>
</evidence>
<feature type="domain" description="NADP-dependent oxidoreductase" evidence="1">
    <location>
        <begin position="5"/>
        <end position="78"/>
    </location>
</feature>
<dbReference type="InterPro" id="IPR018170">
    <property type="entry name" value="Aldo/ket_reductase_CS"/>
</dbReference>
<dbReference type="InterPro" id="IPR020471">
    <property type="entry name" value="AKR"/>
</dbReference>
<name>A0A914R6N3_PAREQ</name>
<dbReference type="Pfam" id="PF00248">
    <property type="entry name" value="Aldo_ket_red"/>
    <property type="match status" value="1"/>
</dbReference>
<dbReference type="Proteomes" id="UP000887564">
    <property type="component" value="Unplaced"/>
</dbReference>
<organism evidence="2 3">
    <name type="scientific">Parascaris equorum</name>
    <name type="common">Equine roundworm</name>
    <dbReference type="NCBI Taxonomy" id="6256"/>
    <lineage>
        <taxon>Eukaryota</taxon>
        <taxon>Metazoa</taxon>
        <taxon>Ecdysozoa</taxon>
        <taxon>Nematoda</taxon>
        <taxon>Chromadorea</taxon>
        <taxon>Rhabditida</taxon>
        <taxon>Spirurina</taxon>
        <taxon>Ascaridomorpha</taxon>
        <taxon>Ascaridoidea</taxon>
        <taxon>Ascarididae</taxon>
        <taxon>Parascaris</taxon>
    </lineage>
</organism>
<dbReference type="InterPro" id="IPR036812">
    <property type="entry name" value="NAD(P)_OxRdtase_dom_sf"/>
</dbReference>
<dbReference type="Gene3D" id="3.20.20.100">
    <property type="entry name" value="NADP-dependent oxidoreductase domain"/>
    <property type="match status" value="1"/>
</dbReference>